<accession>A0A2W1LEZ8</accession>
<dbReference type="EMBL" id="QKRB01000062">
    <property type="protein sequence ID" value="PZD92964.1"/>
    <property type="molecule type" value="Genomic_DNA"/>
</dbReference>
<keyword evidence="1" id="KW-0472">Membrane</keyword>
<sequence>MLNLRSKKSVIIILLGTLAVCSLVYLWNVLFIVANTEYYKAEDKPLNNRGERLTAVMKLDLQTLEEIAWIHGAFNDRLGYGRWAHFSGEGKAPYWEEIKSTGLLNPDKYDKLAQQLTGLDGAETDMSRLKELAIIADGKQDADALRYMHRIIHDLDYWVCADEGRGEFWGATESFNGGDQYKDGIQRIVRYIEENAGPSALE</sequence>
<name>A0A2W1LEZ8_9BACL</name>
<dbReference type="Proteomes" id="UP000249522">
    <property type="component" value="Unassembled WGS sequence"/>
</dbReference>
<evidence type="ECO:0000313" key="2">
    <source>
        <dbReference type="EMBL" id="PZD92964.1"/>
    </source>
</evidence>
<keyword evidence="3" id="KW-1185">Reference proteome</keyword>
<gene>
    <name evidence="2" type="ORF">DNH61_25535</name>
</gene>
<evidence type="ECO:0000256" key="1">
    <source>
        <dbReference type="SAM" id="Phobius"/>
    </source>
</evidence>
<organism evidence="2 3">
    <name type="scientific">Paenibacillus sambharensis</name>
    <dbReference type="NCBI Taxonomy" id="1803190"/>
    <lineage>
        <taxon>Bacteria</taxon>
        <taxon>Bacillati</taxon>
        <taxon>Bacillota</taxon>
        <taxon>Bacilli</taxon>
        <taxon>Bacillales</taxon>
        <taxon>Paenibacillaceae</taxon>
        <taxon>Paenibacillus</taxon>
    </lineage>
</organism>
<feature type="transmembrane region" description="Helical" evidence="1">
    <location>
        <begin position="12"/>
        <end position="34"/>
    </location>
</feature>
<comment type="caution">
    <text evidence="2">The sequence shown here is derived from an EMBL/GenBank/DDBJ whole genome shotgun (WGS) entry which is preliminary data.</text>
</comment>
<protein>
    <submittedName>
        <fullName evidence="2">Uncharacterized protein</fullName>
    </submittedName>
</protein>
<keyword evidence="1" id="KW-0812">Transmembrane</keyword>
<proteinExistence type="predicted"/>
<evidence type="ECO:0000313" key="3">
    <source>
        <dbReference type="Proteomes" id="UP000249522"/>
    </source>
</evidence>
<keyword evidence="1" id="KW-1133">Transmembrane helix</keyword>
<dbReference type="AlphaFoldDB" id="A0A2W1LEZ8"/>
<dbReference type="OrthoDB" id="2087420at2"/>
<reference evidence="2 3" key="1">
    <citation type="submission" date="2018-06" db="EMBL/GenBank/DDBJ databases">
        <title>Paenibacillus imtechensis sp. nov.</title>
        <authorList>
            <person name="Pinnaka A.K."/>
            <person name="Singh H."/>
            <person name="Kaur M."/>
        </authorList>
    </citation>
    <scope>NUCLEOTIDE SEQUENCE [LARGE SCALE GENOMIC DNA]</scope>
    <source>
        <strain evidence="2 3">SMB1</strain>
    </source>
</reference>
<dbReference type="RefSeq" id="WP_111149789.1">
    <property type="nucleotide sequence ID" value="NZ_QKRB01000062.1"/>
</dbReference>